<sequence>MTELVYHNPADRTGISPFDRAIREITDDEEVLIACPYISPDYLQEITEQTNEWFLLTDVGEWLSIHGQTNREAIQEFLIEHQDHVRHVTNLHAKVVVGGDRVLIGSANFTKKGLTGRTEMSVLLDEQDTIDELTEWFETLWSIYDPPEVDRVEEYIESASTTPSPAQNQSSISFSSGESPGTASLSESKRDTEVVDVEHEESHAELVQRVSKAPSPEWIYSYFKLVDGVLSETGLTNDDPRLLMSIPQAGTLPVTVNNRYVLVAFRGEPSRTEFILPSTEKSEPYIEQADYTGRFDSIYDEDESDRPWFVGFDGIPNRIVDEEFREVWMSAVNKEMERAEKAPQRRYHDPVVYRVARDRKYHEKVIREAFEQD</sequence>
<keyword evidence="4" id="KW-1185">Reference proteome</keyword>
<evidence type="ECO:0000256" key="1">
    <source>
        <dbReference type="SAM" id="MobiDB-lite"/>
    </source>
</evidence>
<evidence type="ECO:0000313" key="3">
    <source>
        <dbReference type="EMBL" id="ELY80066.1"/>
    </source>
</evidence>
<feature type="compositionally biased region" description="Low complexity" evidence="1">
    <location>
        <begin position="170"/>
        <end position="179"/>
    </location>
</feature>
<reference evidence="3 4" key="1">
    <citation type="journal article" date="2014" name="PLoS Genet.">
        <title>Phylogenetically driven sequencing of extremely halophilic archaea reveals strategies for static and dynamic osmo-response.</title>
        <authorList>
            <person name="Becker E.A."/>
            <person name="Seitzer P.M."/>
            <person name="Tritt A."/>
            <person name="Larsen D."/>
            <person name="Krusor M."/>
            <person name="Yao A.I."/>
            <person name="Wu D."/>
            <person name="Madern D."/>
            <person name="Eisen J.A."/>
            <person name="Darling A.E."/>
            <person name="Facciotti M.T."/>
        </authorList>
    </citation>
    <scope>NUCLEOTIDE SEQUENCE [LARGE SCALE GENOMIC DNA]</scope>
    <source>
        <strain evidence="3 4">JCM 14663</strain>
    </source>
</reference>
<feature type="region of interest" description="Disordered" evidence="1">
    <location>
        <begin position="158"/>
        <end position="193"/>
    </location>
</feature>
<feature type="compositionally biased region" description="Polar residues" evidence="1">
    <location>
        <begin position="158"/>
        <end position="169"/>
    </location>
</feature>
<feature type="domain" description="Phospholipase D-like" evidence="2">
    <location>
        <begin position="71"/>
        <end position="141"/>
    </location>
</feature>
<dbReference type="AlphaFoldDB" id="L9Z2E4"/>
<name>L9Z2E4_9EURY</name>
<protein>
    <recommendedName>
        <fullName evidence="2">Phospholipase D-like domain-containing protein</fullName>
    </recommendedName>
</protein>
<gene>
    <name evidence="3" type="ORF">C486_10140</name>
</gene>
<dbReference type="Proteomes" id="UP000011592">
    <property type="component" value="Unassembled WGS sequence"/>
</dbReference>
<dbReference type="EMBL" id="AOIJ01000049">
    <property type="protein sequence ID" value="ELY80066.1"/>
    <property type="molecule type" value="Genomic_DNA"/>
</dbReference>
<dbReference type="RefSeq" id="WP_008455539.1">
    <property type="nucleotide sequence ID" value="NZ_AOIJ01000049.1"/>
</dbReference>
<evidence type="ECO:0000313" key="4">
    <source>
        <dbReference type="Proteomes" id="UP000011592"/>
    </source>
</evidence>
<comment type="caution">
    <text evidence="3">The sequence shown here is derived from an EMBL/GenBank/DDBJ whole genome shotgun (WGS) entry which is preliminary data.</text>
</comment>
<organism evidence="3 4">
    <name type="scientific">Natrinema gari JCM 14663</name>
    <dbReference type="NCBI Taxonomy" id="1230459"/>
    <lineage>
        <taxon>Archaea</taxon>
        <taxon>Methanobacteriati</taxon>
        <taxon>Methanobacteriota</taxon>
        <taxon>Stenosarchaea group</taxon>
        <taxon>Halobacteria</taxon>
        <taxon>Halobacteriales</taxon>
        <taxon>Natrialbaceae</taxon>
        <taxon>Natrinema</taxon>
    </lineage>
</organism>
<proteinExistence type="predicted"/>
<evidence type="ECO:0000259" key="2">
    <source>
        <dbReference type="Pfam" id="PF13091"/>
    </source>
</evidence>
<dbReference type="Pfam" id="PF13091">
    <property type="entry name" value="PLDc_2"/>
    <property type="match status" value="1"/>
</dbReference>
<dbReference type="InterPro" id="IPR025202">
    <property type="entry name" value="PLD-like_dom"/>
</dbReference>
<dbReference type="Gene3D" id="3.30.870.10">
    <property type="entry name" value="Endonuclease Chain A"/>
    <property type="match status" value="1"/>
</dbReference>
<dbReference type="SUPFAM" id="SSF56024">
    <property type="entry name" value="Phospholipase D/nuclease"/>
    <property type="match status" value="1"/>
</dbReference>
<accession>L9Z2E4</accession>